<proteinExistence type="predicted"/>
<dbReference type="InterPro" id="IPR043993">
    <property type="entry name" value="T4SS_pilin"/>
</dbReference>
<dbReference type="AlphaFoldDB" id="A0A1F5JS06"/>
<reference evidence="2 3" key="1">
    <citation type="journal article" date="2016" name="Nat. Commun.">
        <title>Thousands of microbial genomes shed light on interconnected biogeochemical processes in an aquifer system.</title>
        <authorList>
            <person name="Anantharaman K."/>
            <person name="Brown C.T."/>
            <person name="Hug L.A."/>
            <person name="Sharon I."/>
            <person name="Castelle C.J."/>
            <person name="Probst A.J."/>
            <person name="Thomas B.C."/>
            <person name="Singh A."/>
            <person name="Wilkins M.J."/>
            <person name="Karaoz U."/>
            <person name="Brodie E.L."/>
            <person name="Williams K.H."/>
            <person name="Hubbard S.S."/>
            <person name="Banfield J.F."/>
        </authorList>
    </citation>
    <scope>NUCLEOTIDE SEQUENCE [LARGE SCALE GENOMIC DNA]</scope>
</reference>
<dbReference type="EMBL" id="MFCV01000040">
    <property type="protein sequence ID" value="OGE31389.1"/>
    <property type="molecule type" value="Genomic_DNA"/>
</dbReference>
<evidence type="ECO:0000256" key="1">
    <source>
        <dbReference type="SAM" id="Phobius"/>
    </source>
</evidence>
<keyword evidence="1" id="KW-0812">Transmembrane</keyword>
<comment type="caution">
    <text evidence="2">The sequence shown here is derived from an EMBL/GenBank/DDBJ whole genome shotgun (WGS) entry which is preliminary data.</text>
</comment>
<feature type="transmembrane region" description="Helical" evidence="1">
    <location>
        <begin position="79"/>
        <end position="98"/>
    </location>
</feature>
<evidence type="ECO:0000313" key="3">
    <source>
        <dbReference type="Proteomes" id="UP000176902"/>
    </source>
</evidence>
<keyword evidence="1" id="KW-0472">Membrane</keyword>
<dbReference type="Proteomes" id="UP000176902">
    <property type="component" value="Unassembled WGS sequence"/>
</dbReference>
<dbReference type="Pfam" id="PF18895">
    <property type="entry name" value="T4SS_pilin"/>
    <property type="match status" value="1"/>
</dbReference>
<name>A0A1F5JS06_9BACT</name>
<evidence type="ECO:0000313" key="2">
    <source>
        <dbReference type="EMBL" id="OGE31389.1"/>
    </source>
</evidence>
<protein>
    <submittedName>
        <fullName evidence="2">Uncharacterized protein</fullName>
    </submittedName>
</protein>
<feature type="transmembrane region" description="Helical" evidence="1">
    <location>
        <begin position="36"/>
        <end position="58"/>
    </location>
</feature>
<organism evidence="2 3">
    <name type="scientific">Candidatus Daviesbacteria bacterium RIFCSPHIGHO2_02_FULL_36_13</name>
    <dbReference type="NCBI Taxonomy" id="1797768"/>
    <lineage>
        <taxon>Bacteria</taxon>
        <taxon>Candidatus Daviesiibacteriota</taxon>
    </lineage>
</organism>
<sequence length="114" mass="12574">MNHKSIEQLALTIPGFGRIENPPGLLFEGESGKLSAILSSLLNIAFYIAGFLAFYYLVWGAFQYMAASGNKEQLQKARARITWALVGLLFVFSSYLIAKYASEIFTPTKGGLPF</sequence>
<gene>
    <name evidence="2" type="ORF">A3C59_02985</name>
</gene>
<accession>A0A1F5JS06</accession>
<dbReference type="STRING" id="1797768.A3C59_02985"/>
<keyword evidence="1" id="KW-1133">Transmembrane helix</keyword>